<gene>
    <name evidence="4" type="ORF">HLB44_25900</name>
</gene>
<dbReference type="EMBL" id="JABRWJ010000008">
    <property type="protein sequence ID" value="NRF70445.1"/>
    <property type="molecule type" value="Genomic_DNA"/>
</dbReference>
<keyword evidence="2" id="KW-0378">Hydrolase</keyword>
<dbReference type="Gene3D" id="3.40.50.1820">
    <property type="entry name" value="alpha/beta hydrolase"/>
    <property type="match status" value="1"/>
</dbReference>
<dbReference type="InterPro" id="IPR029058">
    <property type="entry name" value="AB_hydrolase_fold"/>
</dbReference>
<keyword evidence="5" id="KW-1185">Reference proteome</keyword>
<accession>A0ABX2EP72</accession>
<evidence type="ECO:0000313" key="4">
    <source>
        <dbReference type="EMBL" id="NRF70445.1"/>
    </source>
</evidence>
<dbReference type="InterPro" id="IPR010126">
    <property type="entry name" value="Esterase_phb"/>
</dbReference>
<dbReference type="RefSeq" id="WP_173129487.1">
    <property type="nucleotide sequence ID" value="NZ_JABRWJ010000008.1"/>
</dbReference>
<dbReference type="Proteomes" id="UP000737171">
    <property type="component" value="Unassembled WGS sequence"/>
</dbReference>
<dbReference type="PANTHER" id="PTHR43037">
    <property type="entry name" value="UNNAMED PRODUCT-RELATED"/>
    <property type="match status" value="1"/>
</dbReference>
<name>A0ABX2EP72_9BURK</name>
<comment type="caution">
    <text evidence="4">The sequence shown here is derived from an EMBL/GenBank/DDBJ whole genome shotgun (WGS) entry which is preliminary data.</text>
</comment>
<evidence type="ECO:0000256" key="1">
    <source>
        <dbReference type="ARBA" id="ARBA00022729"/>
    </source>
</evidence>
<dbReference type="Pfam" id="PF10503">
    <property type="entry name" value="Esterase_PHB"/>
    <property type="match status" value="1"/>
</dbReference>
<dbReference type="InterPro" id="IPR050955">
    <property type="entry name" value="Plant_Biomass_Hydrol_Est"/>
</dbReference>
<dbReference type="SUPFAM" id="SSF53474">
    <property type="entry name" value="alpha/beta-Hydrolases"/>
    <property type="match status" value="1"/>
</dbReference>
<feature type="region of interest" description="Disordered" evidence="3">
    <location>
        <begin position="43"/>
        <end position="63"/>
    </location>
</feature>
<proteinExistence type="predicted"/>
<keyword evidence="1" id="KW-0732">Signal</keyword>
<evidence type="ECO:0000256" key="2">
    <source>
        <dbReference type="ARBA" id="ARBA00022801"/>
    </source>
</evidence>
<organism evidence="4 5">
    <name type="scientific">Pseudaquabacterium terrae</name>
    <dbReference type="NCBI Taxonomy" id="2732868"/>
    <lineage>
        <taxon>Bacteria</taxon>
        <taxon>Pseudomonadati</taxon>
        <taxon>Pseudomonadota</taxon>
        <taxon>Betaproteobacteria</taxon>
        <taxon>Burkholderiales</taxon>
        <taxon>Sphaerotilaceae</taxon>
        <taxon>Pseudaquabacterium</taxon>
    </lineage>
</organism>
<sequence length="356" mass="37425">MGFDNIVDTIDRALESAGLKRDTPATSGVRATIDRALAAAGLTAKVSSPTERPPAPAPSRARPAEYTDVGQFISLCHSSRHGNLRYKLYLPSGYDGSPMPLIVMLHGCKQSPDDFAAGTRMNRLAEHHGFLVAYPAQEQRANGSNCWNWFESAQQTRAGVEPSLIAGMVGEIAGSHAVKQGQVYVAGLSAGAAMAVILGRAYPEIFTAVAAHSGLPVGAAHDLPSAFAAMQGRAAAARPARNEAPCVRTIVFHGDSDATVTQANGASIVRQSVAAFEQDGRALKRVVRSEAAAGGRRCTTTEFRDPAGQAMVEEWVVHGGSHAWFGGSGQGSYTDPTGPDASAQIVRFFLAREARG</sequence>
<evidence type="ECO:0000256" key="3">
    <source>
        <dbReference type="SAM" id="MobiDB-lite"/>
    </source>
</evidence>
<protein>
    <submittedName>
        <fullName evidence="4">PHB depolymerase family esterase</fullName>
    </submittedName>
</protein>
<dbReference type="PANTHER" id="PTHR43037:SF1">
    <property type="entry name" value="BLL1128 PROTEIN"/>
    <property type="match status" value="1"/>
</dbReference>
<dbReference type="NCBIfam" id="TIGR01840">
    <property type="entry name" value="esterase_phb"/>
    <property type="match status" value="1"/>
</dbReference>
<evidence type="ECO:0000313" key="5">
    <source>
        <dbReference type="Proteomes" id="UP000737171"/>
    </source>
</evidence>
<reference evidence="4 5" key="1">
    <citation type="submission" date="2020-05" db="EMBL/GenBank/DDBJ databases">
        <title>Aquincola sp. isolate from soil.</title>
        <authorList>
            <person name="Han J."/>
            <person name="Kim D.-U."/>
        </authorList>
    </citation>
    <scope>NUCLEOTIDE SEQUENCE [LARGE SCALE GENOMIC DNA]</scope>
    <source>
        <strain evidence="4 5">S2</strain>
    </source>
</reference>